<evidence type="ECO:0000256" key="2">
    <source>
        <dbReference type="ARBA" id="ARBA00022723"/>
    </source>
</evidence>
<keyword evidence="5" id="KW-0694">RNA-binding</keyword>
<dbReference type="InterPro" id="IPR019307">
    <property type="entry name" value="RNA-bd_AU-1/RNase_E/G"/>
</dbReference>
<dbReference type="Pfam" id="PF10150">
    <property type="entry name" value="RNase_E_G"/>
    <property type="match status" value="1"/>
</dbReference>
<evidence type="ECO:0000256" key="5">
    <source>
        <dbReference type="ARBA" id="ARBA00022884"/>
    </source>
</evidence>
<dbReference type="AlphaFoldDB" id="A0A923E903"/>
<evidence type="ECO:0000256" key="1">
    <source>
        <dbReference type="ARBA" id="ARBA00001946"/>
    </source>
</evidence>
<evidence type="ECO:0000313" key="8">
    <source>
        <dbReference type="Proteomes" id="UP000563151"/>
    </source>
</evidence>
<evidence type="ECO:0000313" key="7">
    <source>
        <dbReference type="EMBL" id="MBC2397326.1"/>
    </source>
</evidence>
<dbReference type="EMBL" id="JAAZWO010000005">
    <property type="protein sequence ID" value="MBC2397326.1"/>
    <property type="molecule type" value="Genomic_DNA"/>
</dbReference>
<dbReference type="GO" id="GO:0016787">
    <property type="term" value="F:hydrolase activity"/>
    <property type="evidence" value="ECO:0007669"/>
    <property type="project" value="UniProtKB-KW"/>
</dbReference>
<dbReference type="GO" id="GO:0003723">
    <property type="term" value="F:RNA binding"/>
    <property type="evidence" value="ECO:0007669"/>
    <property type="project" value="UniProtKB-KW"/>
</dbReference>
<dbReference type="RefSeq" id="WP_035144357.1">
    <property type="nucleotide sequence ID" value="NZ_JAAZWO010000005.1"/>
</dbReference>
<evidence type="ECO:0000256" key="3">
    <source>
        <dbReference type="ARBA" id="ARBA00022801"/>
    </source>
</evidence>
<evidence type="ECO:0000256" key="4">
    <source>
        <dbReference type="ARBA" id="ARBA00022842"/>
    </source>
</evidence>
<organism evidence="7 8">
    <name type="scientific">Clostridium tetanomorphum</name>
    <dbReference type="NCBI Taxonomy" id="1553"/>
    <lineage>
        <taxon>Bacteria</taxon>
        <taxon>Bacillati</taxon>
        <taxon>Bacillota</taxon>
        <taxon>Clostridia</taxon>
        <taxon>Eubacteriales</taxon>
        <taxon>Clostridiaceae</taxon>
        <taxon>Clostridium</taxon>
    </lineage>
</organism>
<gene>
    <name evidence="7" type="ORF">HGG79_05985</name>
</gene>
<dbReference type="Gene3D" id="2.40.50.140">
    <property type="entry name" value="Nucleic acid-binding proteins"/>
    <property type="match status" value="1"/>
</dbReference>
<dbReference type="InterPro" id="IPR012340">
    <property type="entry name" value="NA-bd_OB-fold"/>
</dbReference>
<name>A0A923E903_CLOTT</name>
<dbReference type="GO" id="GO:0004540">
    <property type="term" value="F:RNA nuclease activity"/>
    <property type="evidence" value="ECO:0007669"/>
    <property type="project" value="InterPro"/>
</dbReference>
<dbReference type="GO" id="GO:0046872">
    <property type="term" value="F:metal ion binding"/>
    <property type="evidence" value="ECO:0007669"/>
    <property type="project" value="UniProtKB-KW"/>
</dbReference>
<dbReference type="CDD" id="cd04453">
    <property type="entry name" value="S1_RNase_E"/>
    <property type="match status" value="1"/>
</dbReference>
<protein>
    <submittedName>
        <fullName evidence="7">Rne/Rng family ribonuclease</fullName>
    </submittedName>
</protein>
<accession>A0A923E903</accession>
<keyword evidence="8" id="KW-1185">Reference proteome</keyword>
<comment type="caution">
    <text evidence="7">The sequence shown here is derived from an EMBL/GenBank/DDBJ whole genome shotgun (WGS) entry which is preliminary data.</text>
</comment>
<dbReference type="GO" id="GO:0005737">
    <property type="term" value="C:cytoplasm"/>
    <property type="evidence" value="ECO:0007669"/>
    <property type="project" value="TreeGrafter"/>
</dbReference>
<proteinExistence type="predicted"/>
<sequence>MKEIFIERQENILRIVLKKNNKLKECFIEQYKGEPVVGEIYKGIVKNIVPGIKCAFVDIGHKENCYMYMDRKFKNTNIKKGDEMMVQVMKEAIGKKGPKITNAVSIPGRYCVLNTLDTSISFSKKIINEDIKAYIKENLKKPKDIGIMIRTNGENVPVEIINEEIKKIYKLYDEIRRKSNYSIKPTLLLRTGGLLGRVLRDKLDNSTIKIYVNTIEDYNEIENYICSAKDTNVHLELHKDERELFEFYGIEKEILKLRNRKVQLNCGGYIIIEKTEAMYVIDVNSGKNTGSSSLKKTAFITNMQAAEEIANQIILRNLSGIILIDFIDMNEEEEKLKVLNKLQEGFYTDKSKTVIYPFTQLNLVQIARRRVGKAIYDYIDEPCRECNGNGRRIKLSYVNFLIKNELKNIKNNIKHVYIEISKIYEEEIKGDILGFIKTINALDKNIYLNFVNEENYFKVEPLIFMNQIENLQMYKVYG</sequence>
<keyword evidence="2" id="KW-0479">Metal-binding</keyword>
<reference evidence="7 8" key="1">
    <citation type="submission" date="2020-04" db="EMBL/GenBank/DDBJ databases">
        <title>Genomic insights into acetone-butanol-ethanol (ABE) fermentation by sequencing solventogenic clostridia strains.</title>
        <authorList>
            <person name="Brown S."/>
        </authorList>
    </citation>
    <scope>NUCLEOTIDE SEQUENCE [LARGE SCALE GENOMIC DNA]</scope>
    <source>
        <strain evidence="7 8">DJ011</strain>
    </source>
</reference>
<keyword evidence="3" id="KW-0378">Hydrolase</keyword>
<dbReference type="NCBIfam" id="TIGR00757">
    <property type="entry name" value="RNaseEG"/>
    <property type="match status" value="1"/>
</dbReference>
<dbReference type="PANTHER" id="PTHR30001">
    <property type="entry name" value="RIBONUCLEASE"/>
    <property type="match status" value="1"/>
</dbReference>
<comment type="cofactor">
    <cofactor evidence="1">
        <name>Mg(2+)</name>
        <dbReference type="ChEBI" id="CHEBI:18420"/>
    </cofactor>
</comment>
<keyword evidence="4" id="KW-0460">Magnesium</keyword>
<dbReference type="InterPro" id="IPR004659">
    <property type="entry name" value="RNase_E/G"/>
</dbReference>
<evidence type="ECO:0000259" key="6">
    <source>
        <dbReference type="Pfam" id="PF10150"/>
    </source>
</evidence>
<dbReference type="SUPFAM" id="SSF50249">
    <property type="entry name" value="Nucleic acid-binding proteins"/>
    <property type="match status" value="1"/>
</dbReference>
<dbReference type="PANTHER" id="PTHR30001:SF0">
    <property type="entry name" value="RIBONUCLEASE G"/>
    <property type="match status" value="1"/>
</dbReference>
<dbReference type="Proteomes" id="UP000563151">
    <property type="component" value="Unassembled WGS sequence"/>
</dbReference>
<feature type="domain" description="RNA-binding protein AU-1/Ribonuclease E/G" evidence="6">
    <location>
        <begin position="105"/>
        <end position="371"/>
    </location>
</feature>
<dbReference type="GO" id="GO:0006364">
    <property type="term" value="P:rRNA processing"/>
    <property type="evidence" value="ECO:0007669"/>
    <property type="project" value="TreeGrafter"/>
</dbReference>